<evidence type="ECO:0000313" key="2">
    <source>
        <dbReference type="EMBL" id="TWS02919.1"/>
    </source>
</evidence>
<organism evidence="2 4">
    <name type="scientific">Pseudomonas extremaustralis</name>
    <dbReference type="NCBI Taxonomy" id="359110"/>
    <lineage>
        <taxon>Bacteria</taxon>
        <taxon>Pseudomonadati</taxon>
        <taxon>Pseudomonadota</taxon>
        <taxon>Gammaproteobacteria</taxon>
        <taxon>Pseudomonadales</taxon>
        <taxon>Pseudomonadaceae</taxon>
        <taxon>Pseudomonas</taxon>
    </lineage>
</organism>
<evidence type="ECO:0000313" key="4">
    <source>
        <dbReference type="Proteomes" id="UP000317951"/>
    </source>
</evidence>
<reference evidence="1 3" key="1">
    <citation type="submission" date="2016-10" db="EMBL/GenBank/DDBJ databases">
        <authorList>
            <person name="Varghese N."/>
            <person name="Submissions S."/>
        </authorList>
    </citation>
    <scope>NUCLEOTIDE SEQUENCE [LARGE SCALE GENOMIC DNA]</scope>
    <source>
        <strain evidence="1 3">DSM 17835</strain>
    </source>
</reference>
<dbReference type="EMBL" id="LT629689">
    <property type="protein sequence ID" value="SDE66938.1"/>
    <property type="molecule type" value="Genomic_DNA"/>
</dbReference>
<name>A0A5C5QBA6_9PSED</name>
<dbReference type="EMBL" id="VFET01000015">
    <property type="protein sequence ID" value="TWS02919.1"/>
    <property type="molecule type" value="Genomic_DNA"/>
</dbReference>
<evidence type="ECO:0000313" key="1">
    <source>
        <dbReference type="EMBL" id="SDE66938.1"/>
    </source>
</evidence>
<dbReference type="Proteomes" id="UP000182858">
    <property type="component" value="Chromosome I"/>
</dbReference>
<dbReference type="Proteomes" id="UP000317951">
    <property type="component" value="Unassembled WGS sequence"/>
</dbReference>
<keyword evidence="3" id="KW-1185">Reference proteome</keyword>
<proteinExistence type="predicted"/>
<protein>
    <submittedName>
        <fullName evidence="2">Uncharacterized protein</fullName>
    </submittedName>
</protein>
<reference evidence="2 4" key="2">
    <citation type="submission" date="2019-06" db="EMBL/GenBank/DDBJ databases">
        <title>Pseudomonas bimorpha sp. nov. isolated from bovine raw milk and skim milk concentrate.</title>
        <authorList>
            <person name="Hofmann K."/>
            <person name="Huptas C."/>
            <person name="Doll E."/>
            <person name="Scherer S."/>
            <person name="Wenning M."/>
        </authorList>
    </citation>
    <scope>NUCLEOTIDE SEQUENCE [LARGE SCALE GENOMIC DNA]</scope>
    <source>
        <strain evidence="2 4">DSM 17835</strain>
    </source>
</reference>
<dbReference type="GeneID" id="78552093"/>
<dbReference type="RefSeq" id="WP_010566976.1">
    <property type="nucleotide sequence ID" value="NZ_LT629689.1"/>
</dbReference>
<dbReference type="OrthoDB" id="7033130at2"/>
<sequence>MSLSVNNPAFVSVDTSTMASPLPTVLKADGRLATPTTPSNVKPAIVPLENNKSQLNELISGAAITKLFDMFEQFFRSMREMFLGNNRAPDTLPAVNNLPVIKPDAVKPPLVSIKPDVHKPLAPVVPTVPNPPATVINDGNTDVHVNINLGQCYCPDDKRFWRMNSRPVSKS</sequence>
<gene>
    <name evidence="2" type="ORF">FIV36_18405</name>
    <name evidence="1" type="ORF">SAMN05216591_0556</name>
</gene>
<evidence type="ECO:0000313" key="3">
    <source>
        <dbReference type="Proteomes" id="UP000182858"/>
    </source>
</evidence>
<accession>A0A5C5QBA6</accession>
<dbReference type="AlphaFoldDB" id="A0A5C5QBA6"/>